<comment type="caution">
    <text evidence="3">The sequence shown here is derived from an EMBL/GenBank/DDBJ whole genome shotgun (WGS) entry which is preliminary data.</text>
</comment>
<feature type="chain" id="PRO_5004932118" description="Ig-like domain-containing protein" evidence="2">
    <location>
        <begin position="20"/>
        <end position="579"/>
    </location>
</feature>
<dbReference type="EMBL" id="AMGX01000013">
    <property type="protein sequence ID" value="EXJ68688.1"/>
    <property type="molecule type" value="Genomic_DNA"/>
</dbReference>
<evidence type="ECO:0000256" key="2">
    <source>
        <dbReference type="SAM" id="SignalP"/>
    </source>
</evidence>
<reference evidence="3 4" key="1">
    <citation type="submission" date="2013-03" db="EMBL/GenBank/DDBJ databases">
        <title>The Genome Sequence of Cladophialophora psammophila CBS 110553.</title>
        <authorList>
            <consortium name="The Broad Institute Genomics Platform"/>
            <person name="Cuomo C."/>
            <person name="de Hoog S."/>
            <person name="Gorbushina A."/>
            <person name="Walker B."/>
            <person name="Young S.K."/>
            <person name="Zeng Q."/>
            <person name="Gargeya S."/>
            <person name="Fitzgerald M."/>
            <person name="Haas B."/>
            <person name="Abouelleil A."/>
            <person name="Allen A.W."/>
            <person name="Alvarado L."/>
            <person name="Arachchi H.M."/>
            <person name="Berlin A.M."/>
            <person name="Chapman S.B."/>
            <person name="Gainer-Dewar J."/>
            <person name="Goldberg J."/>
            <person name="Griggs A."/>
            <person name="Gujja S."/>
            <person name="Hansen M."/>
            <person name="Howarth C."/>
            <person name="Imamovic A."/>
            <person name="Ireland A."/>
            <person name="Larimer J."/>
            <person name="McCowan C."/>
            <person name="Murphy C."/>
            <person name="Pearson M."/>
            <person name="Poon T.W."/>
            <person name="Priest M."/>
            <person name="Roberts A."/>
            <person name="Saif S."/>
            <person name="Shea T."/>
            <person name="Sisk P."/>
            <person name="Sykes S."/>
            <person name="Wortman J."/>
            <person name="Nusbaum C."/>
            <person name="Birren B."/>
        </authorList>
    </citation>
    <scope>NUCLEOTIDE SEQUENCE [LARGE SCALE GENOMIC DNA]</scope>
    <source>
        <strain evidence="3 4">CBS 110553</strain>
    </source>
</reference>
<evidence type="ECO:0000313" key="4">
    <source>
        <dbReference type="Proteomes" id="UP000019471"/>
    </source>
</evidence>
<dbReference type="AlphaFoldDB" id="W9WL87"/>
<keyword evidence="4" id="KW-1185">Reference proteome</keyword>
<feature type="compositionally biased region" description="Low complexity" evidence="1">
    <location>
        <begin position="436"/>
        <end position="445"/>
    </location>
</feature>
<feature type="compositionally biased region" description="Polar residues" evidence="1">
    <location>
        <begin position="505"/>
        <end position="515"/>
    </location>
</feature>
<dbReference type="GeneID" id="19193181"/>
<evidence type="ECO:0008006" key="5">
    <source>
        <dbReference type="Google" id="ProtNLM"/>
    </source>
</evidence>
<dbReference type="Proteomes" id="UP000019471">
    <property type="component" value="Unassembled WGS sequence"/>
</dbReference>
<gene>
    <name evidence="3" type="ORF">A1O5_08482</name>
</gene>
<feature type="compositionally biased region" description="Basic and acidic residues" evidence="1">
    <location>
        <begin position="536"/>
        <end position="547"/>
    </location>
</feature>
<protein>
    <recommendedName>
        <fullName evidence="5">Ig-like domain-containing protein</fullName>
    </recommendedName>
</protein>
<keyword evidence="2" id="KW-0732">Signal</keyword>
<feature type="compositionally biased region" description="Polar residues" evidence="1">
    <location>
        <begin position="567"/>
        <end position="579"/>
    </location>
</feature>
<feature type="signal peptide" evidence="2">
    <location>
        <begin position="1"/>
        <end position="19"/>
    </location>
</feature>
<name>W9WL87_9EURO</name>
<accession>W9WL87</accession>
<feature type="region of interest" description="Disordered" evidence="1">
    <location>
        <begin position="503"/>
        <end position="579"/>
    </location>
</feature>
<sequence>MLWGMPLLLTLGQSSDIEAGSLSDNAARVVPVAPLTGPGVSTLTDPNTVSSPVTSSFAGSFSSAPTIADGWWSSFWSSVAAGSTSWDGDGFGTTDIVLTLYSTDSTTTDSAGMVSSQPLTTVTGTLSASVTSSTFVAHGSESLISSGPIVVPASKSMSPDTSAVVDSLSSDKTTTTTLTTRVKTTLYVTNVTTAPRLSATPATSMRSWSDWTLSRSWPAWLNSTASRSASRSISTAHSTTADSLSTASSATPESLPEVTVTVYVTPLLPTSPSTTTLTVTVLATSTRTTLVSLTTGSDVALTSGLMTISPISPHTSAVSVASIHTPSSTSLPVRNATISPNVEPTLSLRLPGGVFLSTETNGVVYSYSGYTSANTTHYVSLLAPIITTCVPTTTVTYYNAQGSPTQTILQCGTGIGPDVTPGFGIASLDNTATPHSTSTLSISPPTASPLPTAPAASPLSPENPPPTRVTASLDSPLACSLGFGNPTPPGRTLTPAITNHAHGTVASSETPSPSRLWQDGSGLESAGSVSSRTSASKRDRDQDDRPQRTRAANRTFLRSSEAVGGQRPSTTLITVPRSS</sequence>
<feature type="region of interest" description="Disordered" evidence="1">
    <location>
        <begin position="426"/>
        <end position="473"/>
    </location>
</feature>
<dbReference type="OrthoDB" id="4160537at2759"/>
<evidence type="ECO:0000313" key="3">
    <source>
        <dbReference type="EMBL" id="EXJ68688.1"/>
    </source>
</evidence>
<feature type="compositionally biased region" description="Low complexity" evidence="1">
    <location>
        <begin position="525"/>
        <end position="534"/>
    </location>
</feature>
<evidence type="ECO:0000256" key="1">
    <source>
        <dbReference type="SAM" id="MobiDB-lite"/>
    </source>
</evidence>
<organism evidence="3 4">
    <name type="scientific">Cladophialophora psammophila CBS 110553</name>
    <dbReference type="NCBI Taxonomy" id="1182543"/>
    <lineage>
        <taxon>Eukaryota</taxon>
        <taxon>Fungi</taxon>
        <taxon>Dikarya</taxon>
        <taxon>Ascomycota</taxon>
        <taxon>Pezizomycotina</taxon>
        <taxon>Eurotiomycetes</taxon>
        <taxon>Chaetothyriomycetidae</taxon>
        <taxon>Chaetothyriales</taxon>
        <taxon>Herpotrichiellaceae</taxon>
        <taxon>Cladophialophora</taxon>
    </lineage>
</organism>
<dbReference type="HOGENOM" id="CLU_510897_0_0_1"/>
<proteinExistence type="predicted"/>
<dbReference type="RefSeq" id="XP_007747254.1">
    <property type="nucleotide sequence ID" value="XM_007749064.1"/>
</dbReference>